<sequence length="49" mass="5628">MNSKVSFQYKKSQHLLAYKLINGLTGNTQRTTEASKQYIVSMTTDDKQM</sequence>
<dbReference type="AlphaFoldDB" id="A0A0B6Y699"/>
<accession>A0A0B6Y699</accession>
<gene>
    <name evidence="1" type="primary">ORF13928</name>
</gene>
<proteinExistence type="predicted"/>
<name>A0A0B6Y699_9EUPU</name>
<dbReference type="EMBL" id="HACG01004763">
    <property type="protein sequence ID" value="CEK51628.1"/>
    <property type="molecule type" value="Transcribed_RNA"/>
</dbReference>
<organism evidence="1">
    <name type="scientific">Arion vulgaris</name>
    <dbReference type="NCBI Taxonomy" id="1028688"/>
    <lineage>
        <taxon>Eukaryota</taxon>
        <taxon>Metazoa</taxon>
        <taxon>Spiralia</taxon>
        <taxon>Lophotrochozoa</taxon>
        <taxon>Mollusca</taxon>
        <taxon>Gastropoda</taxon>
        <taxon>Heterobranchia</taxon>
        <taxon>Euthyneura</taxon>
        <taxon>Panpulmonata</taxon>
        <taxon>Eupulmonata</taxon>
        <taxon>Stylommatophora</taxon>
        <taxon>Helicina</taxon>
        <taxon>Arionoidea</taxon>
        <taxon>Arionidae</taxon>
        <taxon>Arion</taxon>
    </lineage>
</organism>
<protein>
    <submittedName>
        <fullName evidence="1">Uncharacterized protein</fullName>
    </submittedName>
</protein>
<evidence type="ECO:0000313" key="1">
    <source>
        <dbReference type="EMBL" id="CEK51628.1"/>
    </source>
</evidence>
<feature type="non-terminal residue" evidence="1">
    <location>
        <position position="49"/>
    </location>
</feature>
<reference evidence="1" key="1">
    <citation type="submission" date="2014-12" db="EMBL/GenBank/DDBJ databases">
        <title>Insight into the proteome of Arion vulgaris.</title>
        <authorList>
            <person name="Aradska J."/>
            <person name="Bulat T."/>
            <person name="Smidak R."/>
            <person name="Sarate P."/>
            <person name="Gangsoo J."/>
            <person name="Sialana F."/>
            <person name="Bilban M."/>
            <person name="Lubec G."/>
        </authorList>
    </citation>
    <scope>NUCLEOTIDE SEQUENCE</scope>
    <source>
        <tissue evidence="1">Skin</tissue>
    </source>
</reference>